<dbReference type="OMA" id="GRSREYF"/>
<name>A0A0E2UCD5_9STRE</name>
<evidence type="ECO:0000256" key="1">
    <source>
        <dbReference type="ARBA" id="ARBA00011046"/>
    </source>
</evidence>
<keyword evidence="3" id="KW-0238">DNA-binding</keyword>
<evidence type="ECO:0000313" key="7">
    <source>
        <dbReference type="Proteomes" id="UP000217465"/>
    </source>
</evidence>
<dbReference type="GO" id="GO:0045892">
    <property type="term" value="P:negative regulation of DNA-templated transcription"/>
    <property type="evidence" value="ECO:0007669"/>
    <property type="project" value="InterPro"/>
</dbReference>
<dbReference type="EMBL" id="NSGR01000005">
    <property type="protein sequence ID" value="PCH13312.1"/>
    <property type="molecule type" value="Genomic_DNA"/>
</dbReference>
<dbReference type="Proteomes" id="UP001180515">
    <property type="component" value="Unassembled WGS sequence"/>
</dbReference>
<dbReference type="InterPro" id="IPR036388">
    <property type="entry name" value="WH-like_DNA-bd_sf"/>
</dbReference>
<dbReference type="GeneID" id="61420842"/>
<reference evidence="6 7" key="1">
    <citation type="submission" date="2016-06" db="EMBL/GenBank/DDBJ databases">
        <authorList>
            <person name="Haines A.N."/>
            <person name="Council K.R."/>
        </authorList>
    </citation>
    <scope>NUCLEOTIDE SEQUENCE [LARGE SCALE GENOMIC DNA]</scope>
    <source>
        <strain evidence="6 7">SP158-29</strain>
    </source>
</reference>
<dbReference type="GO" id="GO:0003677">
    <property type="term" value="F:DNA binding"/>
    <property type="evidence" value="ECO:0007669"/>
    <property type="project" value="UniProtKB-KW"/>
</dbReference>
<comment type="similarity">
    <text evidence="1">Belongs to the BlaI transcriptional regulatory family.</text>
</comment>
<dbReference type="Proteomes" id="UP000217465">
    <property type="component" value="Unassembled WGS sequence"/>
</dbReference>
<accession>A0A0E2UCD5</accession>
<comment type="caution">
    <text evidence="6">The sequence shown here is derived from an EMBL/GenBank/DDBJ whole genome shotgun (WGS) entry which is preliminary data.</text>
</comment>
<dbReference type="InterPro" id="IPR014071">
    <property type="entry name" value="Cu_transp_CopY/TcrY"/>
</dbReference>
<dbReference type="eggNOG" id="COG3682">
    <property type="taxonomic scope" value="Bacteria"/>
</dbReference>
<evidence type="ECO:0000313" key="5">
    <source>
        <dbReference type="EMBL" id="MDT2731470.1"/>
    </source>
</evidence>
<dbReference type="PIRSF" id="PIRSF019455">
    <property type="entry name" value="CopR_AtkY"/>
    <property type="match status" value="1"/>
</dbReference>
<dbReference type="AlphaFoldDB" id="A0A0E2UCD5"/>
<dbReference type="NCBIfam" id="TIGR02698">
    <property type="entry name" value="CopY_TcrY"/>
    <property type="match status" value="1"/>
</dbReference>
<protein>
    <submittedName>
        <fullName evidence="5">CopY/TcrY family copper transport repressor</fullName>
    </submittedName>
    <submittedName>
        <fullName evidence="6">Transcriptional repressor CopY</fullName>
    </submittedName>
</protein>
<evidence type="ECO:0000256" key="2">
    <source>
        <dbReference type="ARBA" id="ARBA00023015"/>
    </source>
</evidence>
<gene>
    <name evidence="6" type="primary">copY</name>
    <name evidence="6" type="ORF">A9Y57_00713</name>
    <name evidence="5" type="ORF">P7G31_04275</name>
</gene>
<organism evidence="6 7">
    <name type="scientific">Streptococcus parauberis</name>
    <dbReference type="NCBI Taxonomy" id="1348"/>
    <lineage>
        <taxon>Bacteria</taxon>
        <taxon>Bacillati</taxon>
        <taxon>Bacillota</taxon>
        <taxon>Bacilli</taxon>
        <taxon>Lactobacillales</taxon>
        <taxon>Streptococcaceae</taxon>
        <taxon>Streptococcus</taxon>
    </lineage>
</organism>
<evidence type="ECO:0000256" key="4">
    <source>
        <dbReference type="ARBA" id="ARBA00023163"/>
    </source>
</evidence>
<dbReference type="InterPro" id="IPR036390">
    <property type="entry name" value="WH_DNA-bd_sf"/>
</dbReference>
<dbReference type="RefSeq" id="WP_003103261.1">
    <property type="nucleotide sequence ID" value="NZ_BAWT01000010.1"/>
</dbReference>
<dbReference type="Gene3D" id="1.10.10.10">
    <property type="entry name" value="Winged helix-like DNA-binding domain superfamily/Winged helix DNA-binding domain"/>
    <property type="match status" value="1"/>
</dbReference>
<reference evidence="5" key="2">
    <citation type="submission" date="2023-03" db="EMBL/GenBank/DDBJ databases">
        <authorList>
            <person name="Shen W."/>
            <person name="Cai J."/>
        </authorList>
    </citation>
    <scope>NUCLEOTIDE SEQUENCE</scope>
    <source>
        <strain evidence="5">P82-2</strain>
    </source>
</reference>
<dbReference type="EMBL" id="JARQAG010000004">
    <property type="protein sequence ID" value="MDT2731470.1"/>
    <property type="molecule type" value="Genomic_DNA"/>
</dbReference>
<sequence>MTQISNSEWEVMRVLWASEEQKSSDIIRILQEKFDWSPSTIKTLLGRLVDKKLVTSKRDGRAYLYRAIEGPKVYQEALIREDFDKICQRQHSDIIYQLLDDLPMTSQEVALFISLLQGKKTVESVACNCVPGQCACHVKGEMTYD</sequence>
<evidence type="ECO:0000313" key="6">
    <source>
        <dbReference type="EMBL" id="PCH13312.1"/>
    </source>
</evidence>
<dbReference type="Pfam" id="PF03965">
    <property type="entry name" value="Penicillinase_R"/>
    <property type="match status" value="1"/>
</dbReference>
<dbReference type="SUPFAM" id="SSF46785">
    <property type="entry name" value="Winged helix' DNA-binding domain"/>
    <property type="match status" value="1"/>
</dbReference>
<dbReference type="STRING" id="936154.STP_0238"/>
<keyword evidence="2" id="KW-0805">Transcription regulation</keyword>
<keyword evidence="4" id="KW-0804">Transcription</keyword>
<evidence type="ECO:0000256" key="3">
    <source>
        <dbReference type="ARBA" id="ARBA00023125"/>
    </source>
</evidence>
<dbReference type="InterPro" id="IPR005650">
    <property type="entry name" value="BlaI_family"/>
</dbReference>
<proteinExistence type="inferred from homology"/>